<organism evidence="2 3">
    <name type="scientific">Draconibacterium halophilum</name>
    <dbReference type="NCBI Taxonomy" id="2706887"/>
    <lineage>
        <taxon>Bacteria</taxon>
        <taxon>Pseudomonadati</taxon>
        <taxon>Bacteroidota</taxon>
        <taxon>Bacteroidia</taxon>
        <taxon>Marinilabiliales</taxon>
        <taxon>Prolixibacteraceae</taxon>
        <taxon>Draconibacterium</taxon>
    </lineage>
</organism>
<dbReference type="AlphaFoldDB" id="A0A6C0RA14"/>
<keyword evidence="3" id="KW-1185">Reference proteome</keyword>
<evidence type="ECO:0000313" key="2">
    <source>
        <dbReference type="EMBL" id="QIA06822.1"/>
    </source>
</evidence>
<dbReference type="Proteomes" id="UP000474630">
    <property type="component" value="Chromosome"/>
</dbReference>
<accession>A0A6C0RA14</accession>
<name>A0A6C0RA14_9BACT</name>
<dbReference type="Pfam" id="PF13181">
    <property type="entry name" value="TPR_8"/>
    <property type="match status" value="1"/>
</dbReference>
<dbReference type="InterPro" id="IPR019734">
    <property type="entry name" value="TPR_rpt"/>
</dbReference>
<evidence type="ECO:0000256" key="1">
    <source>
        <dbReference type="PROSITE-ProRule" id="PRU00339"/>
    </source>
</evidence>
<dbReference type="SMART" id="SM00028">
    <property type="entry name" value="TPR"/>
    <property type="match status" value="2"/>
</dbReference>
<keyword evidence="1" id="KW-0802">TPR repeat</keyword>
<dbReference type="SUPFAM" id="SSF48452">
    <property type="entry name" value="TPR-like"/>
    <property type="match status" value="1"/>
</dbReference>
<dbReference type="KEGG" id="drc:G0Q07_03325"/>
<dbReference type="RefSeq" id="WP_163344752.1">
    <property type="nucleotide sequence ID" value="NZ_CP048409.1"/>
</dbReference>
<gene>
    <name evidence="2" type="ORF">G0Q07_03325</name>
</gene>
<dbReference type="InterPro" id="IPR011990">
    <property type="entry name" value="TPR-like_helical_dom_sf"/>
</dbReference>
<proteinExistence type="predicted"/>
<protein>
    <submittedName>
        <fullName evidence="2">Tetratricopeptide repeat protein</fullName>
    </submittedName>
</protein>
<feature type="repeat" description="TPR" evidence="1">
    <location>
        <begin position="94"/>
        <end position="127"/>
    </location>
</feature>
<dbReference type="EMBL" id="CP048409">
    <property type="protein sequence ID" value="QIA06822.1"/>
    <property type="molecule type" value="Genomic_DNA"/>
</dbReference>
<sequence>MRYIFILLILITGLNTGFAQQKRSEIQTKSSLAIRYYNAKDFEKAAPLLKEVHQLTRNSTYFRYYINSLIGLEQYDEAESEIQREIKKQKTPRPEYYVHLGQVYKKQNRDEEADAMFREAIEKIPANRGAFLTTANSFLAWGEYGLARDVYLKGRNTLPDQSFNYELARSYLYLRDYTNMMEEYLNLLREGEKHLARVQSSLSSAMRLDIDNALREQFRGRC</sequence>
<dbReference type="PROSITE" id="PS50005">
    <property type="entry name" value="TPR"/>
    <property type="match status" value="1"/>
</dbReference>
<dbReference type="Gene3D" id="1.25.40.10">
    <property type="entry name" value="Tetratricopeptide repeat domain"/>
    <property type="match status" value="1"/>
</dbReference>
<evidence type="ECO:0000313" key="3">
    <source>
        <dbReference type="Proteomes" id="UP000474630"/>
    </source>
</evidence>
<reference evidence="2 3" key="1">
    <citation type="submission" date="2020-02" db="EMBL/GenBank/DDBJ databases">
        <title>Genome sequencing for Draconibacterium sp. strain M1.</title>
        <authorList>
            <person name="Park S.-J."/>
        </authorList>
    </citation>
    <scope>NUCLEOTIDE SEQUENCE [LARGE SCALE GENOMIC DNA]</scope>
    <source>
        <strain evidence="2 3">M1</strain>
    </source>
</reference>